<dbReference type="EMBL" id="CAJJDM010000004">
    <property type="protein sequence ID" value="CAD8044957.1"/>
    <property type="molecule type" value="Genomic_DNA"/>
</dbReference>
<keyword evidence="1" id="KW-0732">Signal</keyword>
<feature type="chain" id="PRO_5035740354" evidence="1">
    <location>
        <begin position="19"/>
        <end position="2187"/>
    </location>
</feature>
<evidence type="ECO:0000256" key="1">
    <source>
        <dbReference type="SAM" id="SignalP"/>
    </source>
</evidence>
<keyword evidence="3" id="KW-1185">Reference proteome</keyword>
<proteinExistence type="predicted"/>
<comment type="caution">
    <text evidence="2">The sequence shown here is derived from an EMBL/GenBank/DDBJ whole genome shotgun (WGS) entry which is preliminary data.</text>
</comment>
<protein>
    <submittedName>
        <fullName evidence="2">Uncharacterized protein</fullName>
    </submittedName>
</protein>
<evidence type="ECO:0000313" key="3">
    <source>
        <dbReference type="Proteomes" id="UP000688137"/>
    </source>
</evidence>
<gene>
    <name evidence="2" type="ORF">PPRIM_AZ9-3.1.T0080526</name>
</gene>
<feature type="signal peptide" evidence="1">
    <location>
        <begin position="1"/>
        <end position="18"/>
    </location>
</feature>
<sequence length="2187" mass="246588">MLIILLLLHLANCGHISSWDIQLDYTNAGYASRFTIPFKLSNPLPDFGYLRIKFPFALHYTNTNNVPDNVVVTFKQAKGNYQCGEENEQSAQVFVNTDENNAYYVKFGVELTSNEYYYVIIQISGKNLNIQSSGVKEPIQLATVTSISAIAMIIDYTPVGGIFALDLEPSSDMRSQVSETLNLMNQIYNVTIGVQFKKQMNEGARVQLIFKSDFNFEGTCSLQNEIPYECTLTSQMVVYLIKQYILVNDWFYFQVSVRNPLRVTLPTSLEIRSLQQYANTINERTVSDAVFQVKQVLLSTHKLYLGWGLEYSSRSASYYPFPIIVFRGDANGKYTPYNAFKWQFAMASDLPEDIELQIEVSTPMKFKSYLMSINHNLPSYPGKQSKCIFSNSNKLSQSKIVCYNIGQLYLSTIYYIGCRATFPYDQFNLPLEQKFGSMNIYTVSNGIIDTLSVIVESNPVEYIQTNNNPDWLNPSYDGTVVSSQKMDISILNDPLTNTLGIIPNLDDGDIELIRLKFNLAIKIDKIITPATTPVLGTQKISYSAGIVIIANDKILMSSTDPATLECATLSGSEFFKYDYKSSNLANFLAITVASTDAQGLLNMFVYNTNELQTKFLQFAISNLQVKFHSSLYPDEYLLDFYIGSFDQIESTYPIFKQSFLTNAYTITSPSPAFIRLGIVNYFSSSSSGNTCDYFPTLIRLSGYFQDTDLENAQTKISLFFTNLQPIYISSDFENDNRVYCKYTGQTQPTCQYYSSGLLANGQSYINYERLDVEFESLPTNQADAFQLLIPVKTFASNTKVSFFLTAVVEINNLIQIRTSFRLTGKDNISSGQYAFPLSVAGLGNGFARAGVTSALESDGITPIPYQLQVSSAITVGKNNTDLTFFIGHNDVSFININTVSNDNQNGGGFTLVSTEPFYTIDSTLKAPISVDSSKVSGCMTFEYLTKFVIFCPTDKASDSPLTTLTIKAGNLPFINGDKLPYRTVYAWSDKVNGLGVFKVDVDTLITLKGVVKILQVSPKLEIGQKQQRIQIKFYTTNPIPNQATIRLEFYELIPTINFDAINKGSRCSIETALYGLLSHTCTVSRSTSGSNVYFLFKITNCDSCPWTNGQFTLNIWGLNSLHSGAVQKSQFHMRIMSEYLNTIDVSKIQGAIEYDDDPNVAYVAFFGNPIFQFYNRRAKGQISVDFQFTRSIWKQEYVLINIGGFFDDNQRNQKNIICQVQQQGQPSYVFGQADYTLDRGSSVSGIKLYPIDDIIGSQIFTLKCYGMVIPFSLNPEPMDASLILQGTFLIIQSSGTISLDSLYAETILPIKNIQLTQKLNNLCGSTTDFFINVTTTLIDVKLGTSIFVVFPTTYPFIVSSNLTYCSLNNLFVACSVDVENTVILENFDISIPRGQEMQIRIYGAQNSAIYNDQANEIFVAFTNNIDITVLGEYGVVYDLIGQDMVTTPPNNILTLWIDTTQQYIRAFSTITFKVSFPAGAIDISNIIQIEFPPAWDMIINYKLPICSLYDQNNLTNYAKSCINFGNRVTITIKQSDYIGSQFYYLILANVRNPDYAVCGINMWTITVLNSTYVFGRSHAPNFNIPIFPFISNPNQVTLKWIDMNTRQSIRTLQVKTGIFDQVIGLASDAGLFLRTFQIYCDNPYFIANPTSAVAPMGQAYTTFTIAGTSKAPQGLQLIEIAKTDDFEKHTQLPFLRVFLSQKSCILNTEMTLYQLTLGGQALPILFNLTDCQPASNLRIEATSDTDKIYFKSKSSITFGLNQKVGAFLFASEDSGISVGDSGLITFQVQGSYQKYYTTVDPISYRIIDINKKRPTSSLFSVDRGSNYVKFIVSCNQYAVVYYYISINGSEILYPEEIQQRTFLWTEPSINDYYHQFFGLKNVFVPLKNYTVVVSGLRPSTTYNITSVCKNVETKFSVATTILQTTKSNNGKSFYIDFIFDSEIDLEFSTSITCFLTQQFKVPARLIRNSINTWCSLQRRRILSTTNDIVYNEKNVRMYVSLIDFELQDTVTASLLTKGINKTQFISDLYDQVAGLPNLVKLSDLTAISTTVPIFQYEVTLNISTNSIALLNISLDQEGFVYCMIDFNNRTKMPTFYDLREGNALRKPENNTYYERQRFNKSSSLNFTFDGLTHYTNYSIYYYASNDDPSEHQIRTYVYEINFRTAPKYEMWGMIIIFSILSMNIILI</sequence>
<name>A0A8S1JSD4_PARPR</name>
<organism evidence="2 3">
    <name type="scientific">Paramecium primaurelia</name>
    <dbReference type="NCBI Taxonomy" id="5886"/>
    <lineage>
        <taxon>Eukaryota</taxon>
        <taxon>Sar</taxon>
        <taxon>Alveolata</taxon>
        <taxon>Ciliophora</taxon>
        <taxon>Intramacronucleata</taxon>
        <taxon>Oligohymenophorea</taxon>
        <taxon>Peniculida</taxon>
        <taxon>Parameciidae</taxon>
        <taxon>Paramecium</taxon>
    </lineage>
</organism>
<dbReference type="Proteomes" id="UP000688137">
    <property type="component" value="Unassembled WGS sequence"/>
</dbReference>
<evidence type="ECO:0000313" key="2">
    <source>
        <dbReference type="EMBL" id="CAD8044957.1"/>
    </source>
</evidence>
<reference evidence="2" key="1">
    <citation type="submission" date="2021-01" db="EMBL/GenBank/DDBJ databases">
        <authorList>
            <consortium name="Genoscope - CEA"/>
            <person name="William W."/>
        </authorList>
    </citation>
    <scope>NUCLEOTIDE SEQUENCE</scope>
</reference>
<dbReference type="OMA" id="HISSWDI"/>
<accession>A0A8S1JSD4</accession>